<evidence type="ECO:0000313" key="11">
    <source>
        <dbReference type="Proteomes" id="UP000003280"/>
    </source>
</evidence>
<evidence type="ECO:0000259" key="9">
    <source>
        <dbReference type="Pfam" id="PF06750"/>
    </source>
</evidence>
<dbReference type="STRING" id="862517.HMPREF9225_1605"/>
<dbReference type="GO" id="GO:0004190">
    <property type="term" value="F:aspartic-type endopeptidase activity"/>
    <property type="evidence" value="ECO:0007669"/>
    <property type="project" value="UniProtKB-EC"/>
</dbReference>
<dbReference type="HOGENOM" id="CLU_057101_0_1_9"/>
<dbReference type="GO" id="GO:0006465">
    <property type="term" value="P:signal peptide processing"/>
    <property type="evidence" value="ECO:0007669"/>
    <property type="project" value="TreeGrafter"/>
</dbReference>
<feature type="domain" description="Prepilin peptidase A24 N-terminal" evidence="9">
    <location>
        <begin position="8"/>
        <end position="91"/>
    </location>
</feature>
<evidence type="ECO:0000256" key="4">
    <source>
        <dbReference type="ARBA" id="ARBA00022692"/>
    </source>
</evidence>
<dbReference type="PANTHER" id="PTHR30487">
    <property type="entry name" value="TYPE 4 PREPILIN-LIKE PROTEINS LEADER PEPTIDE-PROCESSING ENZYME"/>
    <property type="match status" value="1"/>
</dbReference>
<keyword evidence="5 7" id="KW-1133">Transmembrane helix</keyword>
<dbReference type="eggNOG" id="COG1989">
    <property type="taxonomic scope" value="Bacteria"/>
</dbReference>
<feature type="transmembrane region" description="Helical" evidence="7">
    <location>
        <begin position="93"/>
        <end position="112"/>
    </location>
</feature>
<keyword evidence="3" id="KW-1003">Cell membrane</keyword>
<dbReference type="OrthoDB" id="9789291at2"/>
<evidence type="ECO:0000256" key="6">
    <source>
        <dbReference type="ARBA" id="ARBA00023136"/>
    </source>
</evidence>
<name>E0NN66_9FIRM</name>
<feature type="transmembrane region" description="Helical" evidence="7">
    <location>
        <begin position="216"/>
        <end position="233"/>
    </location>
</feature>
<feature type="domain" description="Prepilin type IV endopeptidase peptidase" evidence="8">
    <location>
        <begin position="101"/>
        <end position="204"/>
    </location>
</feature>
<dbReference type="Proteomes" id="UP000003280">
    <property type="component" value="Unassembled WGS sequence"/>
</dbReference>
<dbReference type="Pfam" id="PF06750">
    <property type="entry name" value="A24_N_bact"/>
    <property type="match status" value="1"/>
</dbReference>
<dbReference type="InterPro" id="IPR000045">
    <property type="entry name" value="Prepilin_IV_endopep_pep"/>
</dbReference>
<comment type="caution">
    <text evidence="10">The sequence shown here is derived from an EMBL/GenBank/DDBJ whole genome shotgun (WGS) entry which is preliminary data.</text>
</comment>
<dbReference type="AlphaFoldDB" id="E0NN66"/>
<comment type="similarity">
    <text evidence="2">Belongs to the peptidase A24 family.</text>
</comment>
<dbReference type="PANTHER" id="PTHR30487:SF0">
    <property type="entry name" value="PREPILIN LEADER PEPTIDASE_N-METHYLTRANSFERASE-RELATED"/>
    <property type="match status" value="1"/>
</dbReference>
<accession>E0NN66</accession>
<dbReference type="Pfam" id="PF01478">
    <property type="entry name" value="Peptidase_A24"/>
    <property type="match status" value="1"/>
</dbReference>
<dbReference type="RefSeq" id="WP_008902380.1">
    <property type="nucleotide sequence ID" value="NZ_GL397071.1"/>
</dbReference>
<dbReference type="InterPro" id="IPR050882">
    <property type="entry name" value="Prepilin_peptidase/N-MTase"/>
</dbReference>
<evidence type="ECO:0000256" key="7">
    <source>
        <dbReference type="SAM" id="Phobius"/>
    </source>
</evidence>
<sequence length="236" mass="26537">MIYILMFIIGACVGSFLTLVSIRRNKNEVFIIGRSHCDHCNKTLKVVDNIPIISYLLLIGKSSCCNKKIDPLYPIFETISGIGFMLGYLKFGFNFNLFIFLIIFSFCFLIAITDLKYMDIYDIDTMTLTILLINFRVTNNNFTFDAIKSMCFLAAIFYAIYKITGVMGSGDALLSIPLGIVSSGIIDALYNFTYTFLLGAVVAIVLILFKIKDRKDYIPFGPFIVTTILGVLLCKL</sequence>
<dbReference type="EMBL" id="AEEH01000048">
    <property type="protein sequence ID" value="EFM24739.1"/>
    <property type="molecule type" value="Genomic_DNA"/>
</dbReference>
<evidence type="ECO:0000256" key="5">
    <source>
        <dbReference type="ARBA" id="ARBA00022989"/>
    </source>
</evidence>
<feature type="transmembrane region" description="Helical" evidence="7">
    <location>
        <begin position="188"/>
        <end position="209"/>
    </location>
</feature>
<reference evidence="10 11" key="1">
    <citation type="submission" date="2010-07" db="EMBL/GenBank/DDBJ databases">
        <authorList>
            <person name="Muzny D."/>
            <person name="Qin X."/>
            <person name="Deng J."/>
            <person name="Jiang H."/>
            <person name="Liu Y."/>
            <person name="Qu J."/>
            <person name="Song X.-Z."/>
            <person name="Zhang L."/>
            <person name="Thornton R."/>
            <person name="Coyle M."/>
            <person name="Francisco L."/>
            <person name="Jackson L."/>
            <person name="Javaid M."/>
            <person name="Korchina V."/>
            <person name="Kovar C."/>
            <person name="Mata R."/>
            <person name="Mathew T."/>
            <person name="Ngo R."/>
            <person name="Nguyen L."/>
            <person name="Nguyen N."/>
            <person name="Okwuonu G."/>
            <person name="Ongeri F."/>
            <person name="Pham C."/>
            <person name="Simmons D."/>
            <person name="Wilczek-Boney K."/>
            <person name="Hale W."/>
            <person name="Jakkamsetti A."/>
            <person name="Pham P."/>
            <person name="Ruth R."/>
            <person name="San Lucas F."/>
            <person name="Warren J."/>
            <person name="Zhang J."/>
            <person name="Zhao Z."/>
            <person name="Zhou C."/>
            <person name="Zhu D."/>
            <person name="Lee S."/>
            <person name="Bess C."/>
            <person name="Blankenburg K."/>
            <person name="Forbes L."/>
            <person name="Fu Q."/>
            <person name="Gubbala S."/>
            <person name="Hirani K."/>
            <person name="Jayaseelan J.C."/>
            <person name="Lara F."/>
            <person name="Munidasa M."/>
            <person name="Palculict T."/>
            <person name="Patil S."/>
            <person name="Pu L.-L."/>
            <person name="Saada N."/>
            <person name="Tang L."/>
            <person name="Weissenberger G."/>
            <person name="Zhu Y."/>
            <person name="Hemphill L."/>
            <person name="Shang Y."/>
            <person name="Youmans B."/>
            <person name="Ayvaz T."/>
            <person name="Ross M."/>
            <person name="Santibanez J."/>
            <person name="Aqrawi P."/>
            <person name="Gross S."/>
            <person name="Joshi V."/>
            <person name="Fowler G."/>
            <person name="Nazareth L."/>
            <person name="Reid J."/>
            <person name="Worley K."/>
            <person name="Petrosino J."/>
            <person name="Highlander S."/>
            <person name="Gibbs R."/>
        </authorList>
    </citation>
    <scope>NUCLEOTIDE SEQUENCE [LARGE SCALE GENOMIC DNA]</scope>
    <source>
        <strain evidence="10 11">ATCC BAA-1640</strain>
    </source>
</reference>
<keyword evidence="6 7" id="KW-0472">Membrane</keyword>
<keyword evidence="10" id="KW-0378">Hydrolase</keyword>
<dbReference type="MEROPS" id="A24.019"/>
<dbReference type="InterPro" id="IPR010627">
    <property type="entry name" value="Prepilin_pept_A24_N"/>
</dbReference>
<dbReference type="GO" id="GO:0005886">
    <property type="term" value="C:plasma membrane"/>
    <property type="evidence" value="ECO:0007669"/>
    <property type="project" value="UniProtKB-SubCell"/>
</dbReference>
<organism evidence="10 11">
    <name type="scientific">Peptoniphilus duerdenii ATCC BAA-1640</name>
    <dbReference type="NCBI Taxonomy" id="862517"/>
    <lineage>
        <taxon>Bacteria</taxon>
        <taxon>Bacillati</taxon>
        <taxon>Bacillota</taxon>
        <taxon>Tissierellia</taxon>
        <taxon>Tissierellales</taxon>
        <taxon>Peptoniphilaceae</taxon>
        <taxon>Peptoniphilus</taxon>
    </lineage>
</organism>
<proteinExistence type="inferred from homology"/>
<evidence type="ECO:0000256" key="2">
    <source>
        <dbReference type="ARBA" id="ARBA00005801"/>
    </source>
</evidence>
<keyword evidence="4 7" id="KW-0812">Transmembrane</keyword>
<comment type="subcellular location">
    <subcellularLocation>
        <location evidence="1">Cell membrane</location>
        <topology evidence="1">Multi-pass membrane protein</topology>
    </subcellularLocation>
</comment>
<evidence type="ECO:0000256" key="3">
    <source>
        <dbReference type="ARBA" id="ARBA00022475"/>
    </source>
</evidence>
<feature type="transmembrane region" description="Helical" evidence="7">
    <location>
        <begin position="6"/>
        <end position="22"/>
    </location>
</feature>
<feature type="transmembrane region" description="Helical" evidence="7">
    <location>
        <begin position="118"/>
        <end position="137"/>
    </location>
</feature>
<dbReference type="EC" id="3.4.23.43" evidence="10"/>
<feature type="transmembrane region" description="Helical" evidence="7">
    <location>
        <begin position="149"/>
        <end position="168"/>
    </location>
</feature>
<evidence type="ECO:0000259" key="8">
    <source>
        <dbReference type="Pfam" id="PF01478"/>
    </source>
</evidence>
<gene>
    <name evidence="10" type="primary">xpsO</name>
    <name evidence="10" type="ORF">HMPREF9225_1605</name>
</gene>
<protein>
    <submittedName>
        <fullName evidence="10">Bacterial peptidase A24, N-terminal domain protein</fullName>
        <ecNumber evidence="10">3.4.23.43</ecNumber>
    </submittedName>
</protein>
<evidence type="ECO:0000313" key="10">
    <source>
        <dbReference type="EMBL" id="EFM24739.1"/>
    </source>
</evidence>
<evidence type="ECO:0000256" key="1">
    <source>
        <dbReference type="ARBA" id="ARBA00004651"/>
    </source>
</evidence>
<keyword evidence="11" id="KW-1185">Reference proteome</keyword>